<evidence type="ECO:0000313" key="1">
    <source>
        <dbReference type="EMBL" id="MCH84181.1"/>
    </source>
</evidence>
<feature type="non-terminal residue" evidence="1">
    <location>
        <position position="1"/>
    </location>
</feature>
<gene>
    <name evidence="1" type="ORF">A2U01_0005012</name>
</gene>
<dbReference type="EMBL" id="LXQA010006399">
    <property type="protein sequence ID" value="MCH84181.1"/>
    <property type="molecule type" value="Genomic_DNA"/>
</dbReference>
<sequence length="12" mass="1492">PDYYFGARPYRS</sequence>
<proteinExistence type="predicted"/>
<name>A0A392MA84_9FABA</name>
<accession>A0A392MA84</accession>
<keyword evidence="2" id="KW-1185">Reference proteome</keyword>
<comment type="caution">
    <text evidence="1">The sequence shown here is derived from an EMBL/GenBank/DDBJ whole genome shotgun (WGS) entry which is preliminary data.</text>
</comment>
<dbReference type="Proteomes" id="UP000265520">
    <property type="component" value="Unassembled WGS sequence"/>
</dbReference>
<reference evidence="1 2" key="1">
    <citation type="journal article" date="2018" name="Front. Plant Sci.">
        <title>Red Clover (Trifolium pratense) and Zigzag Clover (T. medium) - A Picture of Genomic Similarities and Differences.</title>
        <authorList>
            <person name="Dluhosova J."/>
            <person name="Istvanek J."/>
            <person name="Nedelnik J."/>
            <person name="Repkova J."/>
        </authorList>
    </citation>
    <scope>NUCLEOTIDE SEQUENCE [LARGE SCALE GENOMIC DNA]</scope>
    <source>
        <strain evidence="2">cv. 10/8</strain>
        <tissue evidence="1">Leaf</tissue>
    </source>
</reference>
<organism evidence="1 2">
    <name type="scientific">Trifolium medium</name>
    <dbReference type="NCBI Taxonomy" id="97028"/>
    <lineage>
        <taxon>Eukaryota</taxon>
        <taxon>Viridiplantae</taxon>
        <taxon>Streptophyta</taxon>
        <taxon>Embryophyta</taxon>
        <taxon>Tracheophyta</taxon>
        <taxon>Spermatophyta</taxon>
        <taxon>Magnoliopsida</taxon>
        <taxon>eudicotyledons</taxon>
        <taxon>Gunneridae</taxon>
        <taxon>Pentapetalae</taxon>
        <taxon>rosids</taxon>
        <taxon>fabids</taxon>
        <taxon>Fabales</taxon>
        <taxon>Fabaceae</taxon>
        <taxon>Papilionoideae</taxon>
        <taxon>50 kb inversion clade</taxon>
        <taxon>NPAAA clade</taxon>
        <taxon>Hologalegina</taxon>
        <taxon>IRL clade</taxon>
        <taxon>Trifolieae</taxon>
        <taxon>Trifolium</taxon>
    </lineage>
</organism>
<protein>
    <submittedName>
        <fullName evidence="1">Uncharacterized protein</fullName>
    </submittedName>
</protein>
<evidence type="ECO:0000313" key="2">
    <source>
        <dbReference type="Proteomes" id="UP000265520"/>
    </source>
</evidence>